<proteinExistence type="predicted"/>
<evidence type="ECO:0000259" key="5">
    <source>
        <dbReference type="PROSITE" id="PS51352"/>
    </source>
</evidence>
<dbReference type="PANTHER" id="PTHR45663:SF11">
    <property type="entry name" value="GEO12009P1"/>
    <property type="match status" value="1"/>
</dbReference>
<sequence length="106" mass="11554">MAKDVTAASFQADVLDSERPVLVDFWAEWCGPCRMVSPILDEISVEYADKISIVKVNVDNEPDLAQKYGITGIPALQVFKAGELVKSMVGAKPKAVLVNDLAEFLN</sequence>
<dbReference type="PROSITE" id="PS51352">
    <property type="entry name" value="THIOREDOXIN_2"/>
    <property type="match status" value="1"/>
</dbReference>
<name>A0A6J6IH96_9ZZZZ</name>
<dbReference type="PANTHER" id="PTHR45663">
    <property type="entry name" value="GEO12009P1"/>
    <property type="match status" value="1"/>
</dbReference>
<evidence type="ECO:0000256" key="2">
    <source>
        <dbReference type="ARBA" id="ARBA00022982"/>
    </source>
</evidence>
<dbReference type="PIRSF" id="PIRSF000077">
    <property type="entry name" value="Thioredoxin"/>
    <property type="match status" value="1"/>
</dbReference>
<feature type="domain" description="Thioredoxin" evidence="5">
    <location>
        <begin position="1"/>
        <end position="106"/>
    </location>
</feature>
<dbReference type="PROSITE" id="PS00194">
    <property type="entry name" value="THIOREDOXIN_1"/>
    <property type="match status" value="1"/>
</dbReference>
<evidence type="ECO:0000313" key="6">
    <source>
        <dbReference type="EMBL" id="CAB4623844.1"/>
    </source>
</evidence>
<keyword evidence="1" id="KW-0813">Transport</keyword>
<accession>A0A6J6IH96</accession>
<dbReference type="GO" id="GO:0015035">
    <property type="term" value="F:protein-disulfide reductase activity"/>
    <property type="evidence" value="ECO:0007669"/>
    <property type="project" value="InterPro"/>
</dbReference>
<dbReference type="NCBIfam" id="TIGR01068">
    <property type="entry name" value="thioredoxin"/>
    <property type="match status" value="1"/>
</dbReference>
<keyword evidence="2" id="KW-0249">Electron transport</keyword>
<dbReference type="SUPFAM" id="SSF52833">
    <property type="entry name" value="Thioredoxin-like"/>
    <property type="match status" value="1"/>
</dbReference>
<dbReference type="InterPro" id="IPR017937">
    <property type="entry name" value="Thioredoxin_CS"/>
</dbReference>
<organism evidence="6">
    <name type="scientific">freshwater metagenome</name>
    <dbReference type="NCBI Taxonomy" id="449393"/>
    <lineage>
        <taxon>unclassified sequences</taxon>
        <taxon>metagenomes</taxon>
        <taxon>ecological metagenomes</taxon>
    </lineage>
</organism>
<dbReference type="FunFam" id="3.40.30.10:FF:000001">
    <property type="entry name" value="Thioredoxin"/>
    <property type="match status" value="1"/>
</dbReference>
<protein>
    <submittedName>
        <fullName evidence="6">Unannotated protein</fullName>
    </submittedName>
</protein>
<dbReference type="GO" id="GO:0005829">
    <property type="term" value="C:cytosol"/>
    <property type="evidence" value="ECO:0007669"/>
    <property type="project" value="TreeGrafter"/>
</dbReference>
<evidence type="ECO:0000256" key="4">
    <source>
        <dbReference type="ARBA" id="ARBA00023284"/>
    </source>
</evidence>
<dbReference type="InterPro" id="IPR036249">
    <property type="entry name" value="Thioredoxin-like_sf"/>
</dbReference>
<dbReference type="EMBL" id="CAEZVN010000002">
    <property type="protein sequence ID" value="CAB4623844.1"/>
    <property type="molecule type" value="Genomic_DNA"/>
</dbReference>
<dbReference type="PRINTS" id="PR00421">
    <property type="entry name" value="THIOREDOXIN"/>
</dbReference>
<evidence type="ECO:0000256" key="1">
    <source>
        <dbReference type="ARBA" id="ARBA00022448"/>
    </source>
</evidence>
<dbReference type="AlphaFoldDB" id="A0A6J6IH96"/>
<dbReference type="GO" id="GO:0045454">
    <property type="term" value="P:cell redox homeostasis"/>
    <property type="evidence" value="ECO:0007669"/>
    <property type="project" value="TreeGrafter"/>
</dbReference>
<gene>
    <name evidence="6" type="ORF">UFOPK2001_00058</name>
</gene>
<keyword evidence="3" id="KW-1015">Disulfide bond</keyword>
<reference evidence="6" key="1">
    <citation type="submission" date="2020-05" db="EMBL/GenBank/DDBJ databases">
        <authorList>
            <person name="Chiriac C."/>
            <person name="Salcher M."/>
            <person name="Ghai R."/>
            <person name="Kavagutti S V."/>
        </authorList>
    </citation>
    <scope>NUCLEOTIDE SEQUENCE</scope>
</reference>
<dbReference type="InterPro" id="IPR013766">
    <property type="entry name" value="Thioredoxin_domain"/>
</dbReference>
<dbReference type="InterPro" id="IPR005746">
    <property type="entry name" value="Thioredoxin"/>
</dbReference>
<dbReference type="Gene3D" id="3.40.30.10">
    <property type="entry name" value="Glutaredoxin"/>
    <property type="match status" value="1"/>
</dbReference>
<evidence type="ECO:0000256" key="3">
    <source>
        <dbReference type="ARBA" id="ARBA00023157"/>
    </source>
</evidence>
<dbReference type="CDD" id="cd02947">
    <property type="entry name" value="TRX_family"/>
    <property type="match status" value="1"/>
</dbReference>
<dbReference type="Pfam" id="PF00085">
    <property type="entry name" value="Thioredoxin"/>
    <property type="match status" value="1"/>
</dbReference>
<keyword evidence="4" id="KW-0676">Redox-active center</keyword>